<keyword evidence="2" id="KW-1185">Reference proteome</keyword>
<comment type="caution">
    <text evidence="1">The sequence shown here is derived from an EMBL/GenBank/DDBJ whole genome shotgun (WGS) entry which is preliminary data.</text>
</comment>
<protein>
    <submittedName>
        <fullName evidence="1">Uncharacterized protein</fullName>
    </submittedName>
</protein>
<gene>
    <name evidence="1" type="ORF">OPKNFCMD_4952</name>
</gene>
<name>A0ABQ4R4X9_9HYPH</name>
<sequence length="143" mass="15447">MPTALPARFRGVLRAGLPPADLARAAIAAACLRRVEGRLARARAERDLAVLGALMERRIRLHEKAASLLGAPVPAAVYAEREALRAWIARDLHCLERELRRLAWADARKGRAAAAGDRRAAAAAHRLGQAACDRIAALTRRPA</sequence>
<evidence type="ECO:0000313" key="1">
    <source>
        <dbReference type="EMBL" id="GJD52190.1"/>
    </source>
</evidence>
<proteinExistence type="predicted"/>
<reference evidence="1" key="1">
    <citation type="journal article" date="2021" name="Front. Microbiol.">
        <title>Comprehensive Comparative Genomics and Phenotyping of Methylobacterium Species.</title>
        <authorList>
            <person name="Alessa O."/>
            <person name="Ogura Y."/>
            <person name="Fujitani Y."/>
            <person name="Takami H."/>
            <person name="Hayashi T."/>
            <person name="Sahin N."/>
            <person name="Tani A."/>
        </authorList>
    </citation>
    <scope>NUCLEOTIDE SEQUENCE</scope>
    <source>
        <strain evidence="1">KCTC 52305</strain>
    </source>
</reference>
<evidence type="ECO:0000313" key="2">
    <source>
        <dbReference type="Proteomes" id="UP001055167"/>
    </source>
</evidence>
<dbReference type="Proteomes" id="UP001055167">
    <property type="component" value="Unassembled WGS sequence"/>
</dbReference>
<dbReference type="EMBL" id="BPQH01000017">
    <property type="protein sequence ID" value="GJD52190.1"/>
    <property type="molecule type" value="Genomic_DNA"/>
</dbReference>
<organism evidence="1 2">
    <name type="scientific">Methylobacterium crusticola</name>
    <dbReference type="NCBI Taxonomy" id="1697972"/>
    <lineage>
        <taxon>Bacteria</taxon>
        <taxon>Pseudomonadati</taxon>
        <taxon>Pseudomonadota</taxon>
        <taxon>Alphaproteobacteria</taxon>
        <taxon>Hyphomicrobiales</taxon>
        <taxon>Methylobacteriaceae</taxon>
        <taxon>Methylobacterium</taxon>
    </lineage>
</organism>
<accession>A0ABQ4R4X9</accession>
<reference evidence="1" key="2">
    <citation type="submission" date="2021-08" db="EMBL/GenBank/DDBJ databases">
        <authorList>
            <person name="Tani A."/>
            <person name="Ola A."/>
            <person name="Ogura Y."/>
            <person name="Katsura K."/>
            <person name="Hayashi T."/>
        </authorList>
    </citation>
    <scope>NUCLEOTIDE SEQUENCE</scope>
    <source>
        <strain evidence="1">KCTC 52305</strain>
    </source>
</reference>
<dbReference type="RefSeq" id="WP_128564590.1">
    <property type="nucleotide sequence ID" value="NZ_BPQH01000017.1"/>
</dbReference>